<dbReference type="GO" id="GO:0045892">
    <property type="term" value="P:negative regulation of DNA-templated transcription"/>
    <property type="evidence" value="ECO:0007669"/>
    <property type="project" value="TreeGrafter"/>
</dbReference>
<evidence type="ECO:0000313" key="5">
    <source>
        <dbReference type="EMBL" id="MBK1880453.1"/>
    </source>
</evidence>
<comment type="caution">
    <text evidence="5">The sequence shown here is derived from an EMBL/GenBank/DDBJ whole genome shotgun (WGS) entry which is preliminary data.</text>
</comment>
<feature type="binding site" evidence="4">
    <location>
        <position position="135"/>
    </location>
    <ligand>
        <name>Fe cation</name>
        <dbReference type="ChEBI" id="CHEBI:24875"/>
    </ligand>
</feature>
<evidence type="ECO:0000313" key="6">
    <source>
        <dbReference type="Proteomes" id="UP000617628"/>
    </source>
</evidence>
<dbReference type="Gene3D" id="1.10.10.10">
    <property type="entry name" value="Winged helix-like DNA-binding domain superfamily/Winged helix DNA-binding domain"/>
    <property type="match status" value="1"/>
</dbReference>
<comment type="subunit">
    <text evidence="1">Homodimer.</text>
</comment>
<dbReference type="CDD" id="cd07153">
    <property type="entry name" value="Fur_like"/>
    <property type="match status" value="1"/>
</dbReference>
<gene>
    <name evidence="5" type="ORF">JIN87_26440</name>
</gene>
<name>A0A934S221_9BACT</name>
<dbReference type="GO" id="GO:1900376">
    <property type="term" value="P:regulation of secondary metabolite biosynthetic process"/>
    <property type="evidence" value="ECO:0007669"/>
    <property type="project" value="TreeGrafter"/>
</dbReference>
<feature type="binding site" evidence="3">
    <location>
        <position position="141"/>
    </location>
    <ligand>
        <name>Zn(2+)</name>
        <dbReference type="ChEBI" id="CHEBI:29105"/>
    </ligand>
</feature>
<dbReference type="GO" id="GO:0008270">
    <property type="term" value="F:zinc ion binding"/>
    <property type="evidence" value="ECO:0007669"/>
    <property type="project" value="TreeGrafter"/>
</dbReference>
<dbReference type="GO" id="GO:0003700">
    <property type="term" value="F:DNA-binding transcription factor activity"/>
    <property type="evidence" value="ECO:0007669"/>
    <property type="project" value="InterPro"/>
</dbReference>
<evidence type="ECO:0000256" key="3">
    <source>
        <dbReference type="PIRSR" id="PIRSR602481-1"/>
    </source>
</evidence>
<proteinExistence type="predicted"/>
<comment type="cofactor">
    <cofactor evidence="3">
        <name>Zn(2+)</name>
        <dbReference type="ChEBI" id="CHEBI:29105"/>
    </cofactor>
    <text evidence="3">Binds 1 zinc ion per subunit.</text>
</comment>
<evidence type="ECO:0000256" key="1">
    <source>
        <dbReference type="ARBA" id="ARBA00011738"/>
    </source>
</evidence>
<accession>A0A934S221</accession>
<dbReference type="Pfam" id="PF01475">
    <property type="entry name" value="FUR"/>
    <property type="match status" value="1"/>
</dbReference>
<keyword evidence="6" id="KW-1185">Reference proteome</keyword>
<reference evidence="5" key="1">
    <citation type="submission" date="2021-01" db="EMBL/GenBank/DDBJ databases">
        <title>Modified the classification status of verrucomicrobia.</title>
        <authorList>
            <person name="Feng X."/>
        </authorList>
    </citation>
    <scope>NUCLEOTIDE SEQUENCE</scope>
    <source>
        <strain evidence="5">KCTC 13126</strain>
    </source>
</reference>
<dbReference type="PANTHER" id="PTHR33202:SF2">
    <property type="entry name" value="FERRIC UPTAKE REGULATION PROTEIN"/>
    <property type="match status" value="1"/>
</dbReference>
<evidence type="ECO:0000256" key="4">
    <source>
        <dbReference type="PIRSR" id="PIRSR602481-2"/>
    </source>
</evidence>
<keyword evidence="4" id="KW-0408">Iron</keyword>
<feature type="binding site" evidence="3">
    <location>
        <position position="181"/>
    </location>
    <ligand>
        <name>Zn(2+)</name>
        <dbReference type="ChEBI" id="CHEBI:29105"/>
    </ligand>
</feature>
<comment type="cofactor">
    <cofactor evidence="4">
        <name>Mn(2+)</name>
        <dbReference type="ChEBI" id="CHEBI:29035"/>
    </cofactor>
    <cofactor evidence="4">
        <name>Fe(2+)</name>
        <dbReference type="ChEBI" id="CHEBI:29033"/>
    </cofactor>
    <text evidence="4">Binds 1 Mn(2+) or Fe(2+) ion per subunit.</text>
</comment>
<dbReference type="PANTHER" id="PTHR33202">
    <property type="entry name" value="ZINC UPTAKE REGULATION PROTEIN"/>
    <property type="match status" value="1"/>
</dbReference>
<dbReference type="Proteomes" id="UP000617628">
    <property type="component" value="Unassembled WGS sequence"/>
</dbReference>
<evidence type="ECO:0000256" key="2">
    <source>
        <dbReference type="ARBA" id="ARBA00020910"/>
    </source>
</evidence>
<feature type="binding site" evidence="3">
    <location>
        <position position="144"/>
    </location>
    <ligand>
        <name>Zn(2+)</name>
        <dbReference type="ChEBI" id="CHEBI:29105"/>
    </ligand>
</feature>
<keyword evidence="3" id="KW-0862">Zinc</keyword>
<dbReference type="GO" id="GO:0000976">
    <property type="term" value="F:transcription cis-regulatory region binding"/>
    <property type="evidence" value="ECO:0007669"/>
    <property type="project" value="TreeGrafter"/>
</dbReference>
<keyword evidence="3" id="KW-0479">Metal-binding</keyword>
<dbReference type="EMBL" id="JAENIL010000090">
    <property type="protein sequence ID" value="MBK1880453.1"/>
    <property type="molecule type" value="Genomic_DNA"/>
</dbReference>
<dbReference type="InterPro" id="IPR036390">
    <property type="entry name" value="WH_DNA-bd_sf"/>
</dbReference>
<dbReference type="InterPro" id="IPR002481">
    <property type="entry name" value="FUR"/>
</dbReference>
<dbReference type="SUPFAM" id="SSF46785">
    <property type="entry name" value="Winged helix' DNA-binding domain"/>
    <property type="match status" value="1"/>
</dbReference>
<sequence>MADQNRTSARRKRLWHPSSWEHEKRAPYRLTVIENVLRFGHVTIDDCREKFKSYLVKHNLRMTGQRMAIFEAVFKETSHFTAEELLDKAREIDRTVSRATVYRSLPILVEGHLVREVDIGSSTMYYMPNTEEDPHKAQVICNDCQKIFEISAPFLQWYGNSVSGKLGLTPISQRLQVTASCEELKATGVCKKGNEVPE</sequence>
<dbReference type="GO" id="GO:0005829">
    <property type="term" value="C:cytosol"/>
    <property type="evidence" value="ECO:0007669"/>
    <property type="project" value="TreeGrafter"/>
</dbReference>
<protein>
    <recommendedName>
        <fullName evidence="2">Ferric uptake regulation protein</fullName>
    </recommendedName>
</protein>
<dbReference type="InterPro" id="IPR036388">
    <property type="entry name" value="WH-like_DNA-bd_sf"/>
</dbReference>
<organism evidence="5 6">
    <name type="scientific">Pelagicoccus mobilis</name>
    <dbReference type="NCBI Taxonomy" id="415221"/>
    <lineage>
        <taxon>Bacteria</taxon>
        <taxon>Pseudomonadati</taxon>
        <taxon>Verrucomicrobiota</taxon>
        <taxon>Opitutia</taxon>
        <taxon>Puniceicoccales</taxon>
        <taxon>Pelagicoccaceae</taxon>
        <taxon>Pelagicoccus</taxon>
    </lineage>
</organism>
<dbReference type="AlphaFoldDB" id="A0A934S221"/>